<feature type="compositionally biased region" description="Polar residues" evidence="1">
    <location>
        <begin position="30"/>
        <end position="42"/>
    </location>
</feature>
<evidence type="ECO:0000256" key="2">
    <source>
        <dbReference type="SAM" id="Phobius"/>
    </source>
</evidence>
<dbReference type="PANTHER" id="PTHR41542:SF1">
    <property type="entry name" value="BLL5807 PROTEIN"/>
    <property type="match status" value="1"/>
</dbReference>
<dbReference type="OrthoDB" id="9780873at2"/>
<dbReference type="AlphaFoldDB" id="A0A212S9S3"/>
<dbReference type="EMBL" id="FYDG01000017">
    <property type="protein sequence ID" value="SNB82005.1"/>
    <property type="molecule type" value="Genomic_DNA"/>
</dbReference>
<dbReference type="SMART" id="SM00978">
    <property type="entry name" value="Tim44"/>
    <property type="match status" value="1"/>
</dbReference>
<evidence type="ECO:0000313" key="5">
    <source>
        <dbReference type="EMBL" id="SNB82005.1"/>
    </source>
</evidence>
<evidence type="ECO:0000313" key="6">
    <source>
        <dbReference type="Proteomes" id="UP000198418"/>
    </source>
</evidence>
<keyword evidence="6" id="KW-1185">Reference proteome</keyword>
<dbReference type="Proteomes" id="UP000198418">
    <property type="component" value="Unassembled WGS sequence"/>
</dbReference>
<keyword evidence="3" id="KW-0732">Signal</keyword>
<dbReference type="Gene3D" id="3.10.450.240">
    <property type="match status" value="1"/>
</dbReference>
<keyword evidence="2" id="KW-0472">Membrane</keyword>
<evidence type="ECO:0000256" key="3">
    <source>
        <dbReference type="SAM" id="SignalP"/>
    </source>
</evidence>
<proteinExistence type="predicted"/>
<dbReference type="InterPro" id="IPR007379">
    <property type="entry name" value="Tim44-like_dom"/>
</dbReference>
<organism evidence="5 6">
    <name type="scientific">Rhodoblastus acidophilus</name>
    <name type="common">Rhodopseudomonas acidophila</name>
    <dbReference type="NCBI Taxonomy" id="1074"/>
    <lineage>
        <taxon>Bacteria</taxon>
        <taxon>Pseudomonadati</taxon>
        <taxon>Pseudomonadota</taxon>
        <taxon>Alphaproteobacteria</taxon>
        <taxon>Hyphomicrobiales</taxon>
        <taxon>Rhodoblastaceae</taxon>
        <taxon>Rhodoblastus</taxon>
    </lineage>
</organism>
<keyword evidence="2" id="KW-0812">Transmembrane</keyword>
<protein>
    <submittedName>
        <fullName evidence="5">Predicted lipid-binding transport protein, Tim44 family</fullName>
    </submittedName>
</protein>
<evidence type="ECO:0000256" key="1">
    <source>
        <dbReference type="SAM" id="MobiDB-lite"/>
    </source>
</evidence>
<dbReference type="SUPFAM" id="SSF54427">
    <property type="entry name" value="NTF2-like"/>
    <property type="match status" value="1"/>
</dbReference>
<feature type="transmembrane region" description="Helical" evidence="2">
    <location>
        <begin position="121"/>
        <end position="142"/>
    </location>
</feature>
<dbReference type="PROSITE" id="PS51257">
    <property type="entry name" value="PROKAR_LIPOPROTEIN"/>
    <property type="match status" value="1"/>
</dbReference>
<keyword evidence="2" id="KW-1133">Transmembrane helix</keyword>
<gene>
    <name evidence="5" type="ORF">SAMN06265338_11738</name>
</gene>
<dbReference type="Pfam" id="PF04280">
    <property type="entry name" value="Tim44"/>
    <property type="match status" value="1"/>
</dbReference>
<feature type="signal peptide" evidence="3">
    <location>
        <begin position="1"/>
        <end position="26"/>
    </location>
</feature>
<reference evidence="6" key="1">
    <citation type="submission" date="2017-06" db="EMBL/GenBank/DDBJ databases">
        <authorList>
            <person name="Varghese N."/>
            <person name="Submissions S."/>
        </authorList>
    </citation>
    <scope>NUCLEOTIDE SEQUENCE [LARGE SCALE GENOMIC DNA]</scope>
    <source>
        <strain evidence="6">DSM 137</strain>
    </source>
</reference>
<feature type="chain" id="PRO_5012081078" evidence="3">
    <location>
        <begin position="27"/>
        <end position="317"/>
    </location>
</feature>
<feature type="domain" description="Tim44-like" evidence="4">
    <location>
        <begin position="172"/>
        <end position="316"/>
    </location>
</feature>
<sequence length="317" mass="32569">MAVRQKTLIFTLAALVAFGCSADAFAKAGSNGSAGSRGTRTYSAPPPTETAPRSAAPIERSMTSPSPGMTQNAAGSTGMNSGGFMSGGFGRGLLGGLVGAGLIGMLFGSGFGGGLGGLSSILGLVLQIGLLFLLFKFVMGFLRRRQPAHQGAAYDSGAAQGPRPGFGGFGGVGGGTAKPVKLEIGPADFNVFEQRLGLIQKAYGAEDMAALRALATPEMASYFAAEIEEAAKKGQVNKISDVTLLQGDLSEAWREPESDYASVAMRFSLIDTMVDRATGKVVSGDPVTPQVSTEVWTFARRPGGAATDWKLSAIQQA</sequence>
<feature type="transmembrane region" description="Helical" evidence="2">
    <location>
        <begin position="89"/>
        <end position="109"/>
    </location>
</feature>
<name>A0A212S9S3_RHOAC</name>
<accession>A0A212S9S3</accession>
<dbReference type="PANTHER" id="PTHR41542">
    <property type="entry name" value="BLL5807 PROTEIN"/>
    <property type="match status" value="1"/>
</dbReference>
<feature type="region of interest" description="Disordered" evidence="1">
    <location>
        <begin position="29"/>
        <end position="73"/>
    </location>
</feature>
<feature type="compositionally biased region" description="Polar residues" evidence="1">
    <location>
        <begin position="61"/>
        <end position="73"/>
    </location>
</feature>
<evidence type="ECO:0000259" key="4">
    <source>
        <dbReference type="SMART" id="SM00978"/>
    </source>
</evidence>
<dbReference type="InterPro" id="IPR032710">
    <property type="entry name" value="NTF2-like_dom_sf"/>
</dbReference>